<keyword evidence="8" id="KW-1185">Reference proteome</keyword>
<feature type="transmembrane region" description="Helical" evidence="6">
    <location>
        <begin position="79"/>
        <end position="101"/>
    </location>
</feature>
<dbReference type="AlphaFoldDB" id="A0A9P1IDG4"/>
<evidence type="ECO:0000256" key="5">
    <source>
        <dbReference type="ARBA" id="ARBA00023136"/>
    </source>
</evidence>
<proteinExistence type="inferred from homology"/>
<sequence length="224" mass="26007">MSIIISSLWVQWIELVIGKSIVILYQYGFYTIDERVFATIFINDYEKKSRTWIPILIVTVIHFLSIPTSYIMIENMTTIEIALIGMFLISTGFSTGFLFVLKFNRRIEFKKTLTLSQKFQVKENIRAISILRTFVLVVAAYMVLICFIVTLLYLKIVQGAVLDHLVDNLISLNPIVCSLVLMSCSKVWSRKFFPAKYFHREIDTSIVMIDDTAVYFNQLKNAWI</sequence>
<dbReference type="EMBL" id="CANHGI010000002">
    <property type="protein sequence ID" value="CAI5443045.1"/>
    <property type="molecule type" value="Genomic_DNA"/>
</dbReference>
<protein>
    <submittedName>
        <fullName evidence="7">Uncharacterized protein</fullName>
    </submittedName>
</protein>
<dbReference type="PANTHER" id="PTHR23128:SF139">
    <property type="entry name" value="SERPENTINE RECEPTOR CLASS EPSILON-1-RELATED"/>
    <property type="match status" value="1"/>
</dbReference>
<comment type="similarity">
    <text evidence="2">Belongs to the nematode receptor-like protein sre family.</text>
</comment>
<evidence type="ECO:0000313" key="8">
    <source>
        <dbReference type="Proteomes" id="UP001152747"/>
    </source>
</evidence>
<gene>
    <name evidence="7" type="ORF">CAMP_LOCUS5682</name>
</gene>
<accession>A0A9P1IDG4</accession>
<evidence type="ECO:0000256" key="2">
    <source>
        <dbReference type="ARBA" id="ARBA00006803"/>
    </source>
</evidence>
<dbReference type="PANTHER" id="PTHR23128">
    <property type="entry name" value="SERPENTINE RECEPTOR, CLASS E (EPSILON)-RELATED"/>
    <property type="match status" value="1"/>
</dbReference>
<evidence type="ECO:0000256" key="1">
    <source>
        <dbReference type="ARBA" id="ARBA00004141"/>
    </source>
</evidence>
<dbReference type="GO" id="GO:0007606">
    <property type="term" value="P:sensory perception of chemical stimulus"/>
    <property type="evidence" value="ECO:0007669"/>
    <property type="project" value="InterPro"/>
</dbReference>
<dbReference type="Pfam" id="PF03125">
    <property type="entry name" value="Sre"/>
    <property type="match status" value="1"/>
</dbReference>
<feature type="transmembrane region" description="Helical" evidence="6">
    <location>
        <begin position="51"/>
        <end position="73"/>
    </location>
</feature>
<evidence type="ECO:0000256" key="6">
    <source>
        <dbReference type="SAM" id="Phobius"/>
    </source>
</evidence>
<dbReference type="OrthoDB" id="5877454at2759"/>
<keyword evidence="3 6" id="KW-0812">Transmembrane</keyword>
<comment type="caution">
    <text evidence="7">The sequence shown here is derived from an EMBL/GenBank/DDBJ whole genome shotgun (WGS) entry which is preliminary data.</text>
</comment>
<name>A0A9P1IDG4_9PELO</name>
<dbReference type="InterPro" id="IPR004151">
    <property type="entry name" value="7TM_GPCR_serpentine_rcpt_Sre"/>
</dbReference>
<evidence type="ECO:0000313" key="7">
    <source>
        <dbReference type="EMBL" id="CAI5443045.1"/>
    </source>
</evidence>
<keyword evidence="4 6" id="KW-1133">Transmembrane helix</keyword>
<feature type="transmembrane region" description="Helical" evidence="6">
    <location>
        <begin position="12"/>
        <end position="30"/>
    </location>
</feature>
<comment type="subcellular location">
    <subcellularLocation>
        <location evidence="1">Membrane</location>
        <topology evidence="1">Multi-pass membrane protein</topology>
    </subcellularLocation>
</comment>
<evidence type="ECO:0000256" key="3">
    <source>
        <dbReference type="ARBA" id="ARBA00022692"/>
    </source>
</evidence>
<evidence type="ECO:0000256" key="4">
    <source>
        <dbReference type="ARBA" id="ARBA00022989"/>
    </source>
</evidence>
<dbReference type="Proteomes" id="UP001152747">
    <property type="component" value="Unassembled WGS sequence"/>
</dbReference>
<dbReference type="GO" id="GO:0016020">
    <property type="term" value="C:membrane"/>
    <property type="evidence" value="ECO:0007669"/>
    <property type="project" value="UniProtKB-SubCell"/>
</dbReference>
<organism evidence="7 8">
    <name type="scientific">Caenorhabditis angaria</name>
    <dbReference type="NCBI Taxonomy" id="860376"/>
    <lineage>
        <taxon>Eukaryota</taxon>
        <taxon>Metazoa</taxon>
        <taxon>Ecdysozoa</taxon>
        <taxon>Nematoda</taxon>
        <taxon>Chromadorea</taxon>
        <taxon>Rhabditida</taxon>
        <taxon>Rhabditina</taxon>
        <taxon>Rhabditomorpha</taxon>
        <taxon>Rhabditoidea</taxon>
        <taxon>Rhabditidae</taxon>
        <taxon>Peloderinae</taxon>
        <taxon>Caenorhabditis</taxon>
    </lineage>
</organism>
<reference evidence="7" key="1">
    <citation type="submission" date="2022-11" db="EMBL/GenBank/DDBJ databases">
        <authorList>
            <person name="Kikuchi T."/>
        </authorList>
    </citation>
    <scope>NUCLEOTIDE SEQUENCE</scope>
    <source>
        <strain evidence="7">PS1010</strain>
    </source>
</reference>
<feature type="transmembrane region" description="Helical" evidence="6">
    <location>
        <begin position="134"/>
        <end position="157"/>
    </location>
</feature>
<feature type="transmembrane region" description="Helical" evidence="6">
    <location>
        <begin position="169"/>
        <end position="188"/>
    </location>
</feature>
<keyword evidence="5 6" id="KW-0472">Membrane</keyword>